<keyword evidence="3" id="KW-1185">Reference proteome</keyword>
<dbReference type="EMBL" id="JABBMT010000007">
    <property type="protein sequence ID" value="NMM40469.1"/>
    <property type="molecule type" value="Genomic_DNA"/>
</dbReference>
<evidence type="ECO:0000313" key="2">
    <source>
        <dbReference type="EMBL" id="NMM40469.1"/>
    </source>
</evidence>
<feature type="compositionally biased region" description="Polar residues" evidence="1">
    <location>
        <begin position="37"/>
        <end position="49"/>
    </location>
</feature>
<protein>
    <submittedName>
        <fullName evidence="2">Virion morphogenesis protein</fullName>
    </submittedName>
</protein>
<sequence>MLNVKFDEGQSKEQLAFLQLKPNKRSNLMRGLIRSANRSSKGRITQQKDLTGRTWKGRANGKKKKMLTKLRRRMKVRYGPNDASVYFNNTRTGKIARAQQEGISITGQAPKKNGEQRKEGLATRNQARALIAEGYKIPRGKGKGAKRASIKWITEHLSKNQAGFLLRELKGSSSKSTWQIDLPARSFLGQTVAEQKQQQSFILNKAMQVA</sequence>
<feature type="compositionally biased region" description="Basic residues" evidence="1">
    <location>
        <begin position="55"/>
        <end position="65"/>
    </location>
</feature>
<comment type="caution">
    <text evidence="2">The sequence shown here is derived from an EMBL/GenBank/DDBJ whole genome shotgun (WGS) entry which is preliminary data.</text>
</comment>
<dbReference type="Proteomes" id="UP000570493">
    <property type="component" value="Unassembled WGS sequence"/>
</dbReference>
<gene>
    <name evidence="2" type="ORF">HHO47_06315</name>
</gene>
<organism evidence="2 3">
    <name type="scientific">Pseudoalteromonas arctica</name>
    <dbReference type="NCBI Taxonomy" id="394751"/>
    <lineage>
        <taxon>Bacteria</taxon>
        <taxon>Pseudomonadati</taxon>
        <taxon>Pseudomonadota</taxon>
        <taxon>Gammaproteobacteria</taxon>
        <taxon>Alteromonadales</taxon>
        <taxon>Pseudoalteromonadaceae</taxon>
        <taxon>Pseudoalteromonas</taxon>
    </lineage>
</organism>
<feature type="region of interest" description="Disordered" evidence="1">
    <location>
        <begin position="37"/>
        <end position="65"/>
    </location>
</feature>
<proteinExistence type="predicted"/>
<dbReference type="RefSeq" id="WP_169019529.1">
    <property type="nucleotide sequence ID" value="NZ_JABBMT010000007.1"/>
</dbReference>
<evidence type="ECO:0000256" key="1">
    <source>
        <dbReference type="SAM" id="MobiDB-lite"/>
    </source>
</evidence>
<dbReference type="InterPro" id="IPR006522">
    <property type="entry name" value="Phage_virion_morphogenesis"/>
</dbReference>
<dbReference type="AlphaFoldDB" id="A0A7Y0DRX7"/>
<name>A0A7Y0DRX7_9GAMM</name>
<reference evidence="2" key="1">
    <citation type="submission" date="2020-04" db="EMBL/GenBank/DDBJ databases">
        <title>Genome Sequencing for Pseudoaltermonas arctica.</title>
        <authorList>
            <person name="Elkins N.S."/>
        </authorList>
    </citation>
    <scope>NUCLEOTIDE SEQUENCE [LARGE SCALE GENOMIC DNA]</scope>
    <source>
        <strain evidence="2">NEC-BIFX-2020_0012</strain>
    </source>
</reference>
<accession>A0A7Y0DRX7</accession>
<dbReference type="Pfam" id="PF05069">
    <property type="entry name" value="Phage_tail_S"/>
    <property type="match status" value="1"/>
</dbReference>
<evidence type="ECO:0000313" key="3">
    <source>
        <dbReference type="Proteomes" id="UP000570493"/>
    </source>
</evidence>